<dbReference type="InterPro" id="IPR050510">
    <property type="entry name" value="Cation_transp_ATPase_P-type"/>
</dbReference>
<evidence type="ECO:0000313" key="15">
    <source>
        <dbReference type="EMBL" id="MDQ0430191.1"/>
    </source>
</evidence>
<dbReference type="SMART" id="SM00831">
    <property type="entry name" value="Cation_ATPase_N"/>
    <property type="match status" value="1"/>
</dbReference>
<evidence type="ECO:0000256" key="10">
    <source>
        <dbReference type="ARBA" id="ARBA00022989"/>
    </source>
</evidence>
<dbReference type="InterPro" id="IPR036412">
    <property type="entry name" value="HAD-like_sf"/>
</dbReference>
<dbReference type="SUPFAM" id="SSF81665">
    <property type="entry name" value="Calcium ATPase, transmembrane domain M"/>
    <property type="match status" value="1"/>
</dbReference>
<dbReference type="EMBL" id="JAUSWB010000008">
    <property type="protein sequence ID" value="MDQ0430191.1"/>
    <property type="molecule type" value="Genomic_DNA"/>
</dbReference>
<dbReference type="SFLD" id="SFLDF00027">
    <property type="entry name" value="p-type_atpase"/>
    <property type="match status" value="1"/>
</dbReference>
<dbReference type="InterPro" id="IPR044492">
    <property type="entry name" value="P_typ_ATPase_HD_dom"/>
</dbReference>
<feature type="transmembrane region" description="Helical" evidence="13">
    <location>
        <begin position="84"/>
        <end position="100"/>
    </location>
</feature>
<evidence type="ECO:0000256" key="9">
    <source>
        <dbReference type="ARBA" id="ARBA00022967"/>
    </source>
</evidence>
<keyword evidence="8" id="KW-0067">ATP-binding</keyword>
<dbReference type="Gene3D" id="2.70.150.10">
    <property type="entry name" value="Calcium-transporting ATPase, cytoplasmic transduction domain A"/>
    <property type="match status" value="1"/>
</dbReference>
<keyword evidence="3" id="KW-0813">Transport</keyword>
<evidence type="ECO:0000256" key="2">
    <source>
        <dbReference type="ARBA" id="ARBA00005675"/>
    </source>
</evidence>
<dbReference type="InterPro" id="IPR006068">
    <property type="entry name" value="ATPase_P-typ_cation-transptr_C"/>
</dbReference>
<dbReference type="InterPro" id="IPR023299">
    <property type="entry name" value="ATPase_P-typ_cyto_dom_N"/>
</dbReference>
<comment type="similarity">
    <text evidence="2">Belongs to the cation transport ATPase (P-type) (TC 3.A.3) family. Type IIA subfamily.</text>
</comment>
<keyword evidence="9" id="KW-1278">Translocase</keyword>
<dbReference type="PRINTS" id="PR00119">
    <property type="entry name" value="CATATPASE"/>
</dbReference>
<evidence type="ECO:0000256" key="8">
    <source>
        <dbReference type="ARBA" id="ARBA00022840"/>
    </source>
</evidence>
<dbReference type="PANTHER" id="PTHR43294:SF21">
    <property type="entry name" value="CATION TRANSPORTING ATPASE"/>
    <property type="match status" value="1"/>
</dbReference>
<dbReference type="InterPro" id="IPR001757">
    <property type="entry name" value="P_typ_ATPase"/>
</dbReference>
<comment type="subcellular location">
    <subcellularLocation>
        <location evidence="1">Cell membrane</location>
        <topology evidence="1">Multi-pass membrane protein</topology>
    </subcellularLocation>
</comment>
<dbReference type="SUPFAM" id="SSF56784">
    <property type="entry name" value="HAD-like"/>
    <property type="match status" value="1"/>
</dbReference>
<dbReference type="InterPro" id="IPR023298">
    <property type="entry name" value="ATPase_P-typ_TM_dom_sf"/>
</dbReference>
<feature type="transmembrane region" description="Helical" evidence="13">
    <location>
        <begin position="785"/>
        <end position="803"/>
    </location>
</feature>
<feature type="transmembrane region" description="Helical" evidence="13">
    <location>
        <begin position="277"/>
        <end position="299"/>
    </location>
</feature>
<comment type="caution">
    <text evidence="15">The sequence shown here is derived from an EMBL/GenBank/DDBJ whole genome shotgun (WGS) entry which is preliminary data.</text>
</comment>
<dbReference type="Proteomes" id="UP001241988">
    <property type="component" value="Unassembled WGS sequence"/>
</dbReference>
<keyword evidence="4" id="KW-1003">Cell membrane</keyword>
<dbReference type="Gene3D" id="1.20.1110.10">
    <property type="entry name" value="Calcium-transporting ATPase, transmembrane domain"/>
    <property type="match status" value="1"/>
</dbReference>
<dbReference type="Pfam" id="PF00122">
    <property type="entry name" value="E1-E2_ATPase"/>
    <property type="match status" value="1"/>
</dbReference>
<keyword evidence="11" id="KW-0406">Ion transport</keyword>
<evidence type="ECO:0000259" key="14">
    <source>
        <dbReference type="SMART" id="SM00831"/>
    </source>
</evidence>
<name>A0ABU0GZG8_9BACL</name>
<dbReference type="InterPro" id="IPR004014">
    <property type="entry name" value="ATPase_P-typ_cation-transptr_N"/>
</dbReference>
<dbReference type="Pfam" id="PF00690">
    <property type="entry name" value="Cation_ATPase_N"/>
    <property type="match status" value="1"/>
</dbReference>
<accession>A0ABU0GZG8</accession>
<keyword evidence="5" id="KW-0597">Phosphoprotein</keyword>
<keyword evidence="6 13" id="KW-0812">Transmembrane</keyword>
<dbReference type="InterPro" id="IPR008250">
    <property type="entry name" value="ATPase_P-typ_transduc_dom_A_sf"/>
</dbReference>
<dbReference type="RefSeq" id="WP_308788176.1">
    <property type="nucleotide sequence ID" value="NZ_JAUSWB010000008.1"/>
</dbReference>
<dbReference type="SFLD" id="SFLDS00003">
    <property type="entry name" value="Haloacid_Dehalogenase"/>
    <property type="match status" value="1"/>
</dbReference>
<dbReference type="SUPFAM" id="SSF81653">
    <property type="entry name" value="Calcium ATPase, transduction domain A"/>
    <property type="match status" value="1"/>
</dbReference>
<dbReference type="SFLD" id="SFLDG00002">
    <property type="entry name" value="C1.7:_P-type_atpase_like"/>
    <property type="match status" value="1"/>
</dbReference>
<feature type="domain" description="Cation-transporting P-type ATPase N-terminal" evidence="14">
    <location>
        <begin position="5"/>
        <end position="79"/>
    </location>
</feature>
<evidence type="ECO:0000256" key="4">
    <source>
        <dbReference type="ARBA" id="ARBA00022475"/>
    </source>
</evidence>
<feature type="transmembrane region" description="Helical" evidence="13">
    <location>
        <begin position="683"/>
        <end position="707"/>
    </location>
</feature>
<dbReference type="Pfam" id="PF00689">
    <property type="entry name" value="Cation_ATPase_C"/>
    <property type="match status" value="1"/>
</dbReference>
<evidence type="ECO:0000256" key="13">
    <source>
        <dbReference type="SAM" id="Phobius"/>
    </source>
</evidence>
<dbReference type="InterPro" id="IPR018303">
    <property type="entry name" value="ATPase_P-typ_P_site"/>
</dbReference>
<evidence type="ECO:0000256" key="5">
    <source>
        <dbReference type="ARBA" id="ARBA00022553"/>
    </source>
</evidence>
<dbReference type="SUPFAM" id="SSF81660">
    <property type="entry name" value="Metal cation-transporting ATPase, ATP-binding domain N"/>
    <property type="match status" value="1"/>
</dbReference>
<keyword evidence="16" id="KW-1185">Reference proteome</keyword>
<gene>
    <name evidence="15" type="ORF">QOZ98_003029</name>
</gene>
<dbReference type="PANTHER" id="PTHR43294">
    <property type="entry name" value="SODIUM/POTASSIUM-TRANSPORTING ATPASE SUBUNIT ALPHA"/>
    <property type="match status" value="1"/>
</dbReference>
<dbReference type="Pfam" id="PF13246">
    <property type="entry name" value="Cation_ATPase"/>
    <property type="match status" value="1"/>
</dbReference>
<keyword evidence="12 13" id="KW-0472">Membrane</keyword>
<dbReference type="InterPro" id="IPR059000">
    <property type="entry name" value="ATPase_P-type_domA"/>
</dbReference>
<feature type="transmembrane region" description="Helical" evidence="13">
    <location>
        <begin position="823"/>
        <end position="843"/>
    </location>
</feature>
<feature type="transmembrane region" description="Helical" evidence="13">
    <location>
        <begin position="62"/>
        <end position="78"/>
    </location>
</feature>
<evidence type="ECO:0000256" key="7">
    <source>
        <dbReference type="ARBA" id="ARBA00022741"/>
    </source>
</evidence>
<keyword evidence="10 13" id="KW-1133">Transmembrane helix</keyword>
<dbReference type="CDD" id="cd02080">
    <property type="entry name" value="P-type_ATPase_cation"/>
    <property type="match status" value="1"/>
</dbReference>
<evidence type="ECO:0000256" key="6">
    <source>
        <dbReference type="ARBA" id="ARBA00022692"/>
    </source>
</evidence>
<evidence type="ECO:0000256" key="12">
    <source>
        <dbReference type="ARBA" id="ARBA00023136"/>
    </source>
</evidence>
<evidence type="ECO:0000256" key="11">
    <source>
        <dbReference type="ARBA" id="ARBA00023065"/>
    </source>
</evidence>
<dbReference type="PROSITE" id="PS00154">
    <property type="entry name" value="ATPASE_E1_E2"/>
    <property type="match status" value="1"/>
</dbReference>
<reference evidence="15 16" key="1">
    <citation type="submission" date="2023-07" db="EMBL/GenBank/DDBJ databases">
        <title>Genomic Encyclopedia of Type Strains, Phase IV (KMG-IV): sequencing the most valuable type-strain genomes for metagenomic binning, comparative biology and taxonomic classification.</title>
        <authorList>
            <person name="Goeker M."/>
        </authorList>
    </citation>
    <scope>NUCLEOTIDE SEQUENCE [LARGE SCALE GENOMIC DNA]</scope>
    <source>
        <strain evidence="15 16">DSM 16419</strain>
    </source>
</reference>
<sequence>MHEKNWYGIDMAHLLEILDTDPRDGLSEEEAIKRQQKFGPNELPEPKKDPALIKFFKHFNDVLIYVLLAAGVITLLLGHYIDTAVILMVVVINAIIGYIQQSKAEKALDSIRKMLSLKATALRSGVRREVLSSELVPGDIAVLTAGDRIPADIRILEADNLNVEESSLTGESTAVEKNSAVLPDDTGLGDRLNMLFAGTTVSSGSGTGIVVAIGANTELGKISSSMEEVDQLQTPLLKQTAAFGKVISLIIVISAAVMFGIGYVFHDYETADLLLAIIGLTVAAIPEGLPAVLSIILALGVQRMAGKNAIVRNLPSVETLGAVTVICSDKTGTLTKNEMTVTSVMLKDKEFSVTGTGYSPKGTILHDKKSAILEDHPDLLEFLTAVKTVNEAHLRCDEDGHWVISGDATEGCLITLAEKAEDDIERLPILSKIPFDSSYKYMAALVENGNSKWIYVKGAPERLLKMADLESSSGEGALWHEKMYQHANKGERLMGAAVKGVSTSKLSIDQEDMESGFSLIGLAGIIDPPREEVIEAIQQCKKAGIIVKMITGDHKDTAVAIGAQMGIGDGKRVLEGRELDRMDDQQLTHAALNYDVFARTSPQNKLQLVKALQAENHVCAMTGDGVNDAPALKRADIGVAMGIKGTEVSKEAAGMVLVDDNFSTIVNAVKEGRRVYDNLKKTILFILPTNVSEGALIFVSILFGTALPLTAVQILWINMISAITISLAIAFEKLESGAMERSPRKANAKLLGPYYIFRVAFVSFVICGGILLMNMLLADQQVDPAIINTMTLQALVMSQLMYLFNCRSETEFALNRDFFSNKIAFLVSGILVAVQLAVTYVPFMNILLGTVPLEAQYWIWPIVIGISVFIIVELEKWIVRQYRKSEKTLKTDT</sequence>
<proteinExistence type="inferred from homology"/>
<feature type="transmembrane region" description="Helical" evidence="13">
    <location>
        <begin position="713"/>
        <end position="731"/>
    </location>
</feature>
<keyword evidence="7" id="KW-0547">Nucleotide-binding</keyword>
<dbReference type="InterPro" id="IPR023214">
    <property type="entry name" value="HAD_sf"/>
</dbReference>
<dbReference type="Gene3D" id="3.40.1110.10">
    <property type="entry name" value="Calcium-transporting ATPase, cytoplasmic domain N"/>
    <property type="match status" value="1"/>
</dbReference>
<protein>
    <submittedName>
        <fullName evidence="15">Magnesium-transporting ATPase (P-type)</fullName>
    </submittedName>
</protein>
<evidence type="ECO:0000256" key="3">
    <source>
        <dbReference type="ARBA" id="ARBA00022448"/>
    </source>
</evidence>
<evidence type="ECO:0000313" key="16">
    <source>
        <dbReference type="Proteomes" id="UP001241988"/>
    </source>
</evidence>
<feature type="transmembrane region" description="Helical" evidence="13">
    <location>
        <begin position="855"/>
        <end position="874"/>
    </location>
</feature>
<dbReference type="Gene3D" id="3.40.50.1000">
    <property type="entry name" value="HAD superfamily/HAD-like"/>
    <property type="match status" value="1"/>
</dbReference>
<feature type="transmembrane region" description="Helical" evidence="13">
    <location>
        <begin position="752"/>
        <end position="773"/>
    </location>
</feature>
<dbReference type="PRINTS" id="PR00120">
    <property type="entry name" value="HATPASE"/>
</dbReference>
<organism evidence="15 16">
    <name type="scientific">Planomicrobium stackebrandtii</name>
    <dbReference type="NCBI Taxonomy" id="253160"/>
    <lineage>
        <taxon>Bacteria</taxon>
        <taxon>Bacillati</taxon>
        <taxon>Bacillota</taxon>
        <taxon>Bacilli</taxon>
        <taxon>Bacillales</taxon>
        <taxon>Caryophanaceae</taxon>
        <taxon>Planomicrobium</taxon>
    </lineage>
</organism>
<dbReference type="NCBIfam" id="TIGR01494">
    <property type="entry name" value="ATPase_P-type"/>
    <property type="match status" value="2"/>
</dbReference>
<evidence type="ECO:0000256" key="1">
    <source>
        <dbReference type="ARBA" id="ARBA00004651"/>
    </source>
</evidence>
<feature type="transmembrane region" description="Helical" evidence="13">
    <location>
        <begin position="246"/>
        <end position="265"/>
    </location>
</feature>